<evidence type="ECO:0000256" key="2">
    <source>
        <dbReference type="ARBA" id="ARBA00022649"/>
    </source>
</evidence>
<proteinExistence type="inferred from homology"/>
<dbReference type="OrthoDB" id="121656at2"/>
<keyword evidence="7" id="KW-0346">Stress response</keyword>
<name>A0A1U7J804_9CYAN</name>
<dbReference type="EMBL" id="MRCG01000003">
    <property type="protein sequence ID" value="OKH49459.1"/>
    <property type="molecule type" value="Genomic_DNA"/>
</dbReference>
<evidence type="ECO:0000313" key="9">
    <source>
        <dbReference type="Proteomes" id="UP000185557"/>
    </source>
</evidence>
<dbReference type="GO" id="GO:0004519">
    <property type="term" value="F:endonuclease activity"/>
    <property type="evidence" value="ECO:0007669"/>
    <property type="project" value="UniProtKB-KW"/>
</dbReference>
<keyword evidence="9" id="KW-1185">Reference proteome</keyword>
<protein>
    <recommendedName>
        <fullName evidence="10">Addiction module toxin, HicA family</fullName>
    </recommendedName>
</protein>
<keyword evidence="4" id="KW-0255">Endonuclease</keyword>
<keyword evidence="3" id="KW-0540">Nuclease</keyword>
<comment type="caution">
    <text evidence="8">The sequence shown here is derived from an EMBL/GenBank/DDBJ whole genome shotgun (WGS) entry which is preliminary data.</text>
</comment>
<evidence type="ECO:0000256" key="5">
    <source>
        <dbReference type="ARBA" id="ARBA00022801"/>
    </source>
</evidence>
<dbReference type="Pfam" id="PF07927">
    <property type="entry name" value="HicA_toxin"/>
    <property type="match status" value="1"/>
</dbReference>
<comment type="similarity">
    <text evidence="1">Belongs to the HicA mRNA interferase family.</text>
</comment>
<reference evidence="8 9" key="1">
    <citation type="submission" date="2016-11" db="EMBL/GenBank/DDBJ databases">
        <title>Draft Genome Sequences of Nine Cyanobacterial Strains from Diverse Habitats.</title>
        <authorList>
            <person name="Zhu T."/>
            <person name="Hou S."/>
            <person name="Lu X."/>
            <person name="Hess W.R."/>
        </authorList>
    </citation>
    <scope>NUCLEOTIDE SEQUENCE [LARGE SCALE GENOMIC DNA]</scope>
    <source>
        <strain evidence="8 9">NIES-30</strain>
    </source>
</reference>
<evidence type="ECO:0000256" key="3">
    <source>
        <dbReference type="ARBA" id="ARBA00022722"/>
    </source>
</evidence>
<dbReference type="STRING" id="549789.NIES30_06320"/>
<organism evidence="8 9">
    <name type="scientific">Phormidium tenue NIES-30</name>
    <dbReference type="NCBI Taxonomy" id="549789"/>
    <lineage>
        <taxon>Bacteria</taxon>
        <taxon>Bacillati</taxon>
        <taxon>Cyanobacteriota</taxon>
        <taxon>Cyanophyceae</taxon>
        <taxon>Oscillatoriophycideae</taxon>
        <taxon>Oscillatoriales</taxon>
        <taxon>Oscillatoriaceae</taxon>
        <taxon>Phormidium</taxon>
    </lineage>
</organism>
<evidence type="ECO:0000313" key="8">
    <source>
        <dbReference type="EMBL" id="OKH49459.1"/>
    </source>
</evidence>
<gene>
    <name evidence="8" type="ORF">NIES30_06320</name>
</gene>
<sequence length="54" mass="6146">MGKLRTLSGKEVCKILEQQGFAQVRPKDSHVVMQKRTEETTITVPVPDHKQLKT</sequence>
<keyword evidence="2" id="KW-1277">Toxin-antitoxin system</keyword>
<keyword evidence="5" id="KW-0378">Hydrolase</keyword>
<keyword evidence="6" id="KW-0694">RNA-binding</keyword>
<dbReference type="Proteomes" id="UP000185557">
    <property type="component" value="Unassembled WGS sequence"/>
</dbReference>
<dbReference type="SUPFAM" id="SSF54786">
    <property type="entry name" value="YcfA/nrd intein domain"/>
    <property type="match status" value="1"/>
</dbReference>
<dbReference type="Gene3D" id="3.30.920.30">
    <property type="entry name" value="Hypothetical protein"/>
    <property type="match status" value="1"/>
</dbReference>
<evidence type="ECO:0000256" key="1">
    <source>
        <dbReference type="ARBA" id="ARBA00006620"/>
    </source>
</evidence>
<evidence type="ECO:0000256" key="6">
    <source>
        <dbReference type="ARBA" id="ARBA00022884"/>
    </source>
</evidence>
<dbReference type="GO" id="GO:0003729">
    <property type="term" value="F:mRNA binding"/>
    <property type="evidence" value="ECO:0007669"/>
    <property type="project" value="InterPro"/>
</dbReference>
<evidence type="ECO:0008006" key="10">
    <source>
        <dbReference type="Google" id="ProtNLM"/>
    </source>
</evidence>
<accession>A0A1U7J804</accession>
<dbReference type="InterPro" id="IPR012933">
    <property type="entry name" value="HicA_mRNA_interferase"/>
</dbReference>
<evidence type="ECO:0000256" key="7">
    <source>
        <dbReference type="ARBA" id="ARBA00023016"/>
    </source>
</evidence>
<dbReference type="InterPro" id="IPR038570">
    <property type="entry name" value="HicA_sf"/>
</dbReference>
<evidence type="ECO:0000256" key="4">
    <source>
        <dbReference type="ARBA" id="ARBA00022759"/>
    </source>
</evidence>
<dbReference type="GO" id="GO:0016787">
    <property type="term" value="F:hydrolase activity"/>
    <property type="evidence" value="ECO:0007669"/>
    <property type="project" value="UniProtKB-KW"/>
</dbReference>
<dbReference type="AlphaFoldDB" id="A0A1U7J804"/>